<organism evidence="1">
    <name type="scientific">mine drainage metagenome</name>
    <dbReference type="NCBI Taxonomy" id="410659"/>
    <lineage>
        <taxon>unclassified sequences</taxon>
        <taxon>metagenomes</taxon>
        <taxon>ecological metagenomes</taxon>
    </lineage>
</organism>
<name>A0A1J5SEI2_9ZZZZ</name>
<accession>A0A1J5SEI2</accession>
<sequence>MNAAAHSSSLPQTSRVYALATTRSRRKVGTVMQDFRTRLFALTIAAIACCGSSAWADAGDSKTKSKAPEKEKQPFIRDETVRAALKPVATAANAIVRTSELVTQRFQQESLRMNEFLDVRLPGGTARKNLLFSFEPKLGDFFRRDYAQFPFEVRYGVSNALEVYSGLTPIVPNPFMGGPDRRWGLGMAKLGARYTVSPRGFYFTKVTYGVEALAPLGNPPVSLIDHYTHVKPYVTASRELTELPHTTFFTTVSYDRSLHTPFHNAIPAGVIKKNIFEVAPGLLYKPSQYGVFVEYGLQLIDEHVGSHVANTYVVGGLWDIPMERSERWGLPGKWQCELGFRSRDEQGVEPDRGIYGRVRWKINLKAAPPAKQ</sequence>
<comment type="caution">
    <text evidence="1">The sequence shown here is derived from an EMBL/GenBank/DDBJ whole genome shotgun (WGS) entry which is preliminary data.</text>
</comment>
<dbReference type="AlphaFoldDB" id="A0A1J5SEI2"/>
<reference evidence="1" key="1">
    <citation type="submission" date="2016-10" db="EMBL/GenBank/DDBJ databases">
        <title>Sequence of Gallionella enrichment culture.</title>
        <authorList>
            <person name="Poehlein A."/>
            <person name="Muehling M."/>
            <person name="Daniel R."/>
        </authorList>
    </citation>
    <scope>NUCLEOTIDE SEQUENCE</scope>
</reference>
<dbReference type="EMBL" id="MLJW01000044">
    <property type="protein sequence ID" value="OIR06339.1"/>
    <property type="molecule type" value="Genomic_DNA"/>
</dbReference>
<evidence type="ECO:0000313" key="1">
    <source>
        <dbReference type="EMBL" id="OIR06339.1"/>
    </source>
</evidence>
<gene>
    <name evidence="1" type="ORF">GALL_115290</name>
</gene>
<proteinExistence type="predicted"/>
<protein>
    <submittedName>
        <fullName evidence="1">Uncharacterized protein</fullName>
    </submittedName>
</protein>